<organism evidence="2 3">
    <name type="scientific">Pseudonocardia hydrocarbonoxydans</name>
    <dbReference type="NCBI Taxonomy" id="76726"/>
    <lineage>
        <taxon>Bacteria</taxon>
        <taxon>Bacillati</taxon>
        <taxon>Actinomycetota</taxon>
        <taxon>Actinomycetes</taxon>
        <taxon>Pseudonocardiales</taxon>
        <taxon>Pseudonocardiaceae</taxon>
        <taxon>Pseudonocardia</taxon>
    </lineage>
</organism>
<sequence>MSAATIIALTVLLICASLIALAHKAKGVGPLVLAGVVLGLGAGVSGTLLAAGLTW</sequence>
<proteinExistence type="predicted"/>
<dbReference type="AlphaFoldDB" id="A0A4Y3WVR2"/>
<comment type="caution">
    <text evidence="2">The sequence shown here is derived from an EMBL/GenBank/DDBJ whole genome shotgun (WGS) entry which is preliminary data.</text>
</comment>
<evidence type="ECO:0000313" key="2">
    <source>
        <dbReference type="EMBL" id="GEC22883.1"/>
    </source>
</evidence>
<keyword evidence="3" id="KW-1185">Reference proteome</keyword>
<dbReference type="EMBL" id="BJNG01000062">
    <property type="protein sequence ID" value="GEC22883.1"/>
    <property type="molecule type" value="Genomic_DNA"/>
</dbReference>
<accession>A0A4Y3WVR2</accession>
<dbReference type="RefSeq" id="WP_170183985.1">
    <property type="nucleotide sequence ID" value="NZ_BJNG01000062.1"/>
</dbReference>
<evidence type="ECO:0000256" key="1">
    <source>
        <dbReference type="SAM" id="Phobius"/>
    </source>
</evidence>
<name>A0A4Y3WVR2_9PSEU</name>
<reference evidence="2 3" key="1">
    <citation type="submission" date="2019-06" db="EMBL/GenBank/DDBJ databases">
        <title>Whole genome shotgun sequence of Pseudonocardia hydrocarbonoxydans NBRC 14498.</title>
        <authorList>
            <person name="Hosoyama A."/>
            <person name="Uohara A."/>
            <person name="Ohji S."/>
            <person name="Ichikawa N."/>
        </authorList>
    </citation>
    <scope>NUCLEOTIDE SEQUENCE [LARGE SCALE GENOMIC DNA]</scope>
    <source>
        <strain evidence="2 3">NBRC 14498</strain>
    </source>
</reference>
<keyword evidence="1" id="KW-0812">Transmembrane</keyword>
<evidence type="ECO:0000313" key="3">
    <source>
        <dbReference type="Proteomes" id="UP000320338"/>
    </source>
</evidence>
<feature type="transmembrane region" description="Helical" evidence="1">
    <location>
        <begin position="32"/>
        <end position="53"/>
    </location>
</feature>
<protein>
    <submittedName>
        <fullName evidence="2">Uncharacterized protein</fullName>
    </submittedName>
</protein>
<keyword evidence="1" id="KW-0472">Membrane</keyword>
<gene>
    <name evidence="2" type="ORF">PHY01_51660</name>
</gene>
<keyword evidence="1" id="KW-1133">Transmembrane helix</keyword>
<dbReference type="Proteomes" id="UP000320338">
    <property type="component" value="Unassembled WGS sequence"/>
</dbReference>